<evidence type="ECO:0000256" key="1">
    <source>
        <dbReference type="SAM" id="Phobius"/>
    </source>
</evidence>
<reference evidence="2 3" key="1">
    <citation type="journal article" date="2020" name="MBio">
        <title>Erratum for Teymournejad et al., 'Isolation and Molecular Analysis of a Novel Neorickettsia Species That Causes Potomac Horse Fever'.</title>
        <authorList>
            <person name="Teymournejad O."/>
            <person name="Lin M."/>
            <person name="Bekebrede H."/>
            <person name="Kamr A."/>
            <person name="Toribio R.E."/>
            <person name="Arroyo L.G."/>
            <person name="Baird J.D."/>
            <person name="Rikihisa Y."/>
        </authorList>
    </citation>
    <scope>NUCLEOTIDE SEQUENCE [LARGE SCALE GENOMIC DNA]</scope>
    <source>
        <strain evidence="2 3">Fin17</strain>
    </source>
</reference>
<keyword evidence="1" id="KW-0472">Membrane</keyword>
<dbReference type="InterPro" id="IPR024399">
    <property type="entry name" value="DUF2628"/>
</dbReference>
<accession>A0A6P1GAF2</accession>
<protein>
    <submittedName>
        <fullName evidence="2">DUF2628 domain-containing protein</fullName>
    </submittedName>
</protein>
<organism evidence="2 3">
    <name type="scientific">Neorickettsia findlayensis</name>
    <dbReference type="NCBI Taxonomy" id="2686014"/>
    <lineage>
        <taxon>Bacteria</taxon>
        <taxon>Pseudomonadati</taxon>
        <taxon>Pseudomonadota</taxon>
        <taxon>Alphaproteobacteria</taxon>
        <taxon>Rickettsiales</taxon>
        <taxon>Anaplasmataceae</taxon>
        <taxon>Neorickettsia</taxon>
    </lineage>
</organism>
<reference evidence="2 3" key="2">
    <citation type="journal article" date="2020" name="MBio">
        <title>Isolation and Molecular Analysis of a Novel Neorickettsia Species That Causes Potomac Horse Fever.</title>
        <authorList>
            <person name="Teymournejad O."/>
            <person name="Lin M."/>
            <person name="Bekebrede H."/>
            <person name="Kamr A."/>
            <person name="Toribio R.E."/>
            <person name="Arroyo L.G."/>
            <person name="Baird J.D."/>
            <person name="Rikihisa Y."/>
        </authorList>
    </citation>
    <scope>NUCLEOTIDE SEQUENCE [LARGE SCALE GENOMIC DNA]</scope>
    <source>
        <strain evidence="2 3">Fin17</strain>
    </source>
</reference>
<keyword evidence="3" id="KW-1185">Reference proteome</keyword>
<dbReference type="EMBL" id="CP047224">
    <property type="protein sequence ID" value="QHD65164.1"/>
    <property type="molecule type" value="Genomic_DNA"/>
</dbReference>
<dbReference type="Pfam" id="PF10947">
    <property type="entry name" value="DUF2628"/>
    <property type="match status" value="1"/>
</dbReference>
<name>A0A6P1GAF2_9RICK</name>
<proteinExistence type="predicted"/>
<evidence type="ECO:0000313" key="2">
    <source>
        <dbReference type="EMBL" id="QHD65164.1"/>
    </source>
</evidence>
<dbReference type="RefSeq" id="WP_160095303.1">
    <property type="nucleotide sequence ID" value="NZ_CP047224.1"/>
</dbReference>
<sequence length="126" mass="14737">MKAFYVYHKIKSEDLPPEKGEFIYLSSSFSFSAFFFSHFWLAFHRMWGFLAIFMLFQALVYKISTVLEPSASFVLTGIPSFFLGAFAHQIREKHLLKSGYRLYAILMAENITVAQLRFFKEMGHLI</sequence>
<keyword evidence="1" id="KW-1133">Transmembrane helix</keyword>
<dbReference type="KEGG" id="nef:GP480_01680"/>
<feature type="transmembrane region" description="Helical" evidence="1">
    <location>
        <begin position="22"/>
        <end position="40"/>
    </location>
</feature>
<keyword evidence="1" id="KW-0812">Transmembrane</keyword>
<feature type="transmembrane region" description="Helical" evidence="1">
    <location>
        <begin position="70"/>
        <end position="88"/>
    </location>
</feature>
<dbReference type="AlphaFoldDB" id="A0A6P1GAF2"/>
<dbReference type="Proteomes" id="UP000464912">
    <property type="component" value="Chromosome"/>
</dbReference>
<evidence type="ECO:0000313" key="3">
    <source>
        <dbReference type="Proteomes" id="UP000464912"/>
    </source>
</evidence>
<gene>
    <name evidence="2" type="ORF">GP480_01680</name>
</gene>